<evidence type="ECO:0000313" key="1">
    <source>
        <dbReference type="EMBL" id="KAF2287422.1"/>
    </source>
</evidence>
<evidence type="ECO:0008006" key="3">
    <source>
        <dbReference type="Google" id="ProtNLM"/>
    </source>
</evidence>
<dbReference type="EMBL" id="JAAGAX010000017">
    <property type="protein sequence ID" value="KAF2287422.1"/>
    <property type="molecule type" value="Genomic_DNA"/>
</dbReference>
<organism evidence="1 2">
    <name type="scientific">Hevea brasiliensis</name>
    <name type="common">Para rubber tree</name>
    <name type="synonym">Siphonia brasiliensis</name>
    <dbReference type="NCBI Taxonomy" id="3981"/>
    <lineage>
        <taxon>Eukaryota</taxon>
        <taxon>Viridiplantae</taxon>
        <taxon>Streptophyta</taxon>
        <taxon>Embryophyta</taxon>
        <taxon>Tracheophyta</taxon>
        <taxon>Spermatophyta</taxon>
        <taxon>Magnoliopsida</taxon>
        <taxon>eudicotyledons</taxon>
        <taxon>Gunneridae</taxon>
        <taxon>Pentapetalae</taxon>
        <taxon>rosids</taxon>
        <taxon>fabids</taxon>
        <taxon>Malpighiales</taxon>
        <taxon>Euphorbiaceae</taxon>
        <taxon>Crotonoideae</taxon>
        <taxon>Micrandreae</taxon>
        <taxon>Hevea</taxon>
    </lineage>
</organism>
<dbReference type="SUPFAM" id="SSF52058">
    <property type="entry name" value="L domain-like"/>
    <property type="match status" value="1"/>
</dbReference>
<reference evidence="1 2" key="1">
    <citation type="journal article" date="2020" name="Mol. Plant">
        <title>The Chromosome-Based Rubber Tree Genome Provides New Insights into Spurge Genome Evolution and Rubber Biosynthesis.</title>
        <authorList>
            <person name="Liu J."/>
            <person name="Shi C."/>
            <person name="Shi C.C."/>
            <person name="Li W."/>
            <person name="Zhang Q.J."/>
            <person name="Zhang Y."/>
            <person name="Li K."/>
            <person name="Lu H.F."/>
            <person name="Shi C."/>
            <person name="Zhu S.T."/>
            <person name="Xiao Z.Y."/>
            <person name="Nan H."/>
            <person name="Yue Y."/>
            <person name="Zhu X.G."/>
            <person name="Wu Y."/>
            <person name="Hong X.N."/>
            <person name="Fan G.Y."/>
            <person name="Tong Y."/>
            <person name="Zhang D."/>
            <person name="Mao C.L."/>
            <person name="Liu Y.L."/>
            <person name="Hao S.J."/>
            <person name="Liu W.Q."/>
            <person name="Lv M.Q."/>
            <person name="Zhang H.B."/>
            <person name="Liu Y."/>
            <person name="Hu-Tang G.R."/>
            <person name="Wang J.P."/>
            <person name="Wang J.H."/>
            <person name="Sun Y.H."/>
            <person name="Ni S.B."/>
            <person name="Chen W.B."/>
            <person name="Zhang X.C."/>
            <person name="Jiao Y.N."/>
            <person name="Eichler E.E."/>
            <person name="Li G.H."/>
            <person name="Liu X."/>
            <person name="Gao L.Z."/>
        </authorList>
    </citation>
    <scope>NUCLEOTIDE SEQUENCE [LARGE SCALE GENOMIC DNA]</scope>
    <source>
        <strain evidence="2">cv. GT1</strain>
        <tissue evidence="1">Leaf</tissue>
    </source>
</reference>
<evidence type="ECO:0000313" key="2">
    <source>
        <dbReference type="Proteomes" id="UP000467840"/>
    </source>
</evidence>
<sequence length="89" mass="9735">MQIGTFNSEEYFHHRKIPPLANLSFLEVLDLGDNSLQGPLQGVPPSIKSFSIAGNNISGQDLFLNASNSTHLKLSPIEELGVMWISIAK</sequence>
<accession>A0A6A6KEX1</accession>
<dbReference type="Gene3D" id="3.80.10.10">
    <property type="entry name" value="Ribonuclease Inhibitor"/>
    <property type="match status" value="1"/>
</dbReference>
<protein>
    <recommendedName>
        <fullName evidence="3">Leucine-rich repeat-containing N-terminal plant-type domain-containing protein</fullName>
    </recommendedName>
</protein>
<dbReference type="InterPro" id="IPR032675">
    <property type="entry name" value="LRR_dom_sf"/>
</dbReference>
<dbReference type="AlphaFoldDB" id="A0A6A6KEX1"/>
<gene>
    <name evidence="1" type="ORF">GH714_039864</name>
</gene>
<dbReference type="Proteomes" id="UP000467840">
    <property type="component" value="Chromosome 3"/>
</dbReference>
<name>A0A6A6KEX1_HEVBR</name>
<comment type="caution">
    <text evidence="1">The sequence shown here is derived from an EMBL/GenBank/DDBJ whole genome shotgun (WGS) entry which is preliminary data.</text>
</comment>
<proteinExistence type="predicted"/>
<keyword evidence="2" id="KW-1185">Reference proteome</keyword>